<sequence>MRAFPFAAVAALVVSTAVVFAPSADAAAIVPDIQENAAARTAVLEFSGGQSDIAFIPADFAQVEGYEPAVVDGLLVNPGGDCSSPVALPAEFDLACKAHDLGYDLLRYAAEQGQPLGPWARQSIDAALEQRMHEACSARTDVLSRTRCQVMASIATAAVDLNSIRQDYGVPVHEAAFDDSESGDGNQPLRIALLAAAATLTLALLRAVVARRRSDTRKER</sequence>
<dbReference type="SUPFAM" id="SSF48619">
    <property type="entry name" value="Phospholipase A2, PLA2"/>
    <property type="match status" value="1"/>
</dbReference>
<protein>
    <recommendedName>
        <fullName evidence="5">Phospholipase</fullName>
    </recommendedName>
</protein>
<dbReference type="Gene3D" id="1.20.90.10">
    <property type="entry name" value="Phospholipase A2 domain"/>
    <property type="match status" value="1"/>
</dbReference>
<accession>A0A7D6VDR7</accession>
<keyword evidence="1" id="KW-0472">Membrane</keyword>
<dbReference type="EMBL" id="CP059399">
    <property type="protein sequence ID" value="QLY30035.1"/>
    <property type="molecule type" value="Genomic_DNA"/>
</dbReference>
<feature type="chain" id="PRO_5027902723" description="Phospholipase" evidence="2">
    <location>
        <begin position="27"/>
        <end position="220"/>
    </location>
</feature>
<evidence type="ECO:0000256" key="2">
    <source>
        <dbReference type="SAM" id="SignalP"/>
    </source>
</evidence>
<keyword evidence="4" id="KW-1185">Reference proteome</keyword>
<dbReference type="RefSeq" id="WP_181581234.1">
    <property type="nucleotide sequence ID" value="NZ_CP059399.1"/>
</dbReference>
<organism evidence="3 4">
    <name type="scientific">Nocardia huaxiensis</name>
    <dbReference type="NCBI Taxonomy" id="2755382"/>
    <lineage>
        <taxon>Bacteria</taxon>
        <taxon>Bacillati</taxon>
        <taxon>Actinomycetota</taxon>
        <taxon>Actinomycetes</taxon>
        <taxon>Mycobacteriales</taxon>
        <taxon>Nocardiaceae</taxon>
        <taxon>Nocardia</taxon>
    </lineage>
</organism>
<dbReference type="GO" id="GO:0004623">
    <property type="term" value="F:phospholipase A2 activity"/>
    <property type="evidence" value="ECO:0007669"/>
    <property type="project" value="InterPro"/>
</dbReference>
<keyword evidence="2" id="KW-0732">Signal</keyword>
<dbReference type="KEGG" id="nhu:H0264_33390"/>
<evidence type="ECO:0000256" key="1">
    <source>
        <dbReference type="SAM" id="Phobius"/>
    </source>
</evidence>
<dbReference type="Proteomes" id="UP000515512">
    <property type="component" value="Chromosome"/>
</dbReference>
<dbReference type="InterPro" id="IPR036444">
    <property type="entry name" value="PLipase_A2_dom_sf"/>
</dbReference>
<keyword evidence="1" id="KW-0812">Transmembrane</keyword>
<evidence type="ECO:0000313" key="3">
    <source>
        <dbReference type="EMBL" id="QLY30035.1"/>
    </source>
</evidence>
<dbReference type="GO" id="GO:0006644">
    <property type="term" value="P:phospholipid metabolic process"/>
    <property type="evidence" value="ECO:0007669"/>
    <property type="project" value="InterPro"/>
</dbReference>
<keyword evidence="1" id="KW-1133">Transmembrane helix</keyword>
<dbReference type="AlphaFoldDB" id="A0A7D6VDR7"/>
<reference evidence="3 4" key="1">
    <citation type="submission" date="2020-07" db="EMBL/GenBank/DDBJ databases">
        <authorList>
            <person name="Zhuang K."/>
            <person name="Ran Y."/>
        </authorList>
    </citation>
    <scope>NUCLEOTIDE SEQUENCE [LARGE SCALE GENOMIC DNA]</scope>
    <source>
        <strain evidence="3 4">WCH-YHL-001</strain>
    </source>
</reference>
<name>A0A7D6VDR7_9NOCA</name>
<evidence type="ECO:0000313" key="4">
    <source>
        <dbReference type="Proteomes" id="UP000515512"/>
    </source>
</evidence>
<gene>
    <name evidence="3" type="ORF">H0264_33390</name>
</gene>
<dbReference type="GO" id="GO:0050482">
    <property type="term" value="P:arachidonate secretion"/>
    <property type="evidence" value="ECO:0007669"/>
    <property type="project" value="InterPro"/>
</dbReference>
<feature type="transmembrane region" description="Helical" evidence="1">
    <location>
        <begin position="191"/>
        <end position="210"/>
    </location>
</feature>
<feature type="signal peptide" evidence="2">
    <location>
        <begin position="1"/>
        <end position="26"/>
    </location>
</feature>
<proteinExistence type="predicted"/>
<evidence type="ECO:0008006" key="5">
    <source>
        <dbReference type="Google" id="ProtNLM"/>
    </source>
</evidence>